<evidence type="ECO:0000256" key="1">
    <source>
        <dbReference type="PROSITE-ProRule" id="PRU00169"/>
    </source>
</evidence>
<dbReference type="SUPFAM" id="SSF55785">
    <property type="entry name" value="PYP-like sensor domain (PAS domain)"/>
    <property type="match status" value="1"/>
</dbReference>
<dbReference type="CDD" id="cd00130">
    <property type="entry name" value="PAS"/>
    <property type="match status" value="1"/>
</dbReference>
<dbReference type="GO" id="GO:0000160">
    <property type="term" value="P:phosphorelay signal transduction system"/>
    <property type="evidence" value="ECO:0007669"/>
    <property type="project" value="InterPro"/>
</dbReference>
<dbReference type="PROSITE" id="PS50883">
    <property type="entry name" value="EAL"/>
    <property type="match status" value="1"/>
</dbReference>
<dbReference type="InterPro" id="IPR000014">
    <property type="entry name" value="PAS"/>
</dbReference>
<evidence type="ECO:0000259" key="2">
    <source>
        <dbReference type="PROSITE" id="PS50110"/>
    </source>
</evidence>
<gene>
    <name evidence="5" type="ORF">HH212_00230</name>
</gene>
<evidence type="ECO:0000259" key="4">
    <source>
        <dbReference type="PROSITE" id="PS50887"/>
    </source>
</evidence>
<dbReference type="Gene3D" id="3.30.70.270">
    <property type="match status" value="1"/>
</dbReference>
<dbReference type="RefSeq" id="WP_169433559.1">
    <property type="nucleotide sequence ID" value="NZ_CP051685.1"/>
</dbReference>
<evidence type="ECO:0000313" key="6">
    <source>
        <dbReference type="Proteomes" id="UP000502415"/>
    </source>
</evidence>
<dbReference type="InterPro" id="IPR000160">
    <property type="entry name" value="GGDEF_dom"/>
</dbReference>
<feature type="modified residue" description="4-aspartylphosphate" evidence="1">
    <location>
        <position position="64"/>
    </location>
</feature>
<dbReference type="SUPFAM" id="SSF52172">
    <property type="entry name" value="CheY-like"/>
    <property type="match status" value="1"/>
</dbReference>
<dbReference type="PANTHER" id="PTHR44757:SF2">
    <property type="entry name" value="BIOFILM ARCHITECTURE MAINTENANCE PROTEIN MBAA"/>
    <property type="match status" value="1"/>
</dbReference>
<dbReference type="Gene3D" id="3.40.50.2300">
    <property type="match status" value="1"/>
</dbReference>
<organism evidence="5 6">
    <name type="scientific">Massilia forsythiae</name>
    <dbReference type="NCBI Taxonomy" id="2728020"/>
    <lineage>
        <taxon>Bacteria</taxon>
        <taxon>Pseudomonadati</taxon>
        <taxon>Pseudomonadota</taxon>
        <taxon>Betaproteobacteria</taxon>
        <taxon>Burkholderiales</taxon>
        <taxon>Oxalobacteraceae</taxon>
        <taxon>Telluria group</taxon>
        <taxon>Massilia</taxon>
    </lineage>
</organism>
<dbReference type="InterPro" id="IPR011006">
    <property type="entry name" value="CheY-like_superfamily"/>
</dbReference>
<feature type="domain" description="Response regulatory" evidence="2">
    <location>
        <begin position="15"/>
        <end position="131"/>
    </location>
</feature>
<feature type="domain" description="GGDEF" evidence="4">
    <location>
        <begin position="302"/>
        <end position="464"/>
    </location>
</feature>
<dbReference type="InterPro" id="IPR035965">
    <property type="entry name" value="PAS-like_dom_sf"/>
</dbReference>
<dbReference type="Pfam" id="PF08448">
    <property type="entry name" value="PAS_4"/>
    <property type="match status" value="1"/>
</dbReference>
<reference evidence="5 6" key="1">
    <citation type="submission" date="2020-04" db="EMBL/GenBank/DDBJ databases">
        <title>Genome sequencing of novel species.</title>
        <authorList>
            <person name="Heo J."/>
            <person name="Kim S.-J."/>
            <person name="Kim J.-S."/>
            <person name="Hong S.-B."/>
            <person name="Kwon S.-W."/>
        </authorList>
    </citation>
    <scope>NUCLEOTIDE SEQUENCE [LARGE SCALE GENOMIC DNA]</scope>
    <source>
        <strain evidence="5 6">GN2-R2</strain>
    </source>
</reference>
<dbReference type="Proteomes" id="UP000502415">
    <property type="component" value="Chromosome"/>
</dbReference>
<feature type="domain" description="EAL" evidence="3">
    <location>
        <begin position="473"/>
        <end position="727"/>
    </location>
</feature>
<dbReference type="InterPro" id="IPR013656">
    <property type="entry name" value="PAS_4"/>
</dbReference>
<dbReference type="SMART" id="SM00448">
    <property type="entry name" value="REC"/>
    <property type="match status" value="1"/>
</dbReference>
<dbReference type="KEGG" id="mfy:HH212_00230"/>
<dbReference type="Pfam" id="PF00072">
    <property type="entry name" value="Response_reg"/>
    <property type="match status" value="1"/>
</dbReference>
<dbReference type="PANTHER" id="PTHR44757">
    <property type="entry name" value="DIGUANYLATE CYCLASE DGCP"/>
    <property type="match status" value="1"/>
</dbReference>
<dbReference type="SUPFAM" id="SSF55073">
    <property type="entry name" value="Nucleotide cyclase"/>
    <property type="match status" value="2"/>
</dbReference>
<dbReference type="EMBL" id="CP051685">
    <property type="protein sequence ID" value="QJD98659.1"/>
    <property type="molecule type" value="Genomic_DNA"/>
</dbReference>
<dbReference type="Pfam" id="PF00563">
    <property type="entry name" value="EAL"/>
    <property type="match status" value="1"/>
</dbReference>
<dbReference type="PROSITE" id="PS50110">
    <property type="entry name" value="RESPONSE_REGULATORY"/>
    <property type="match status" value="1"/>
</dbReference>
<dbReference type="InterPro" id="IPR001633">
    <property type="entry name" value="EAL_dom"/>
</dbReference>
<dbReference type="FunFam" id="3.20.20.450:FF:000001">
    <property type="entry name" value="Cyclic di-GMP phosphodiesterase yahA"/>
    <property type="match status" value="1"/>
</dbReference>
<dbReference type="Gene3D" id="3.30.450.20">
    <property type="entry name" value="PAS domain"/>
    <property type="match status" value="1"/>
</dbReference>
<dbReference type="SUPFAM" id="SSF141868">
    <property type="entry name" value="EAL domain-like"/>
    <property type="match status" value="1"/>
</dbReference>
<dbReference type="CDD" id="cd01949">
    <property type="entry name" value="GGDEF"/>
    <property type="match status" value="1"/>
</dbReference>
<dbReference type="InterPro" id="IPR043128">
    <property type="entry name" value="Rev_trsase/Diguanyl_cyclase"/>
</dbReference>
<dbReference type="SMART" id="SM00052">
    <property type="entry name" value="EAL"/>
    <property type="match status" value="1"/>
</dbReference>
<dbReference type="PROSITE" id="PS50887">
    <property type="entry name" value="GGDEF"/>
    <property type="match status" value="1"/>
</dbReference>
<dbReference type="Pfam" id="PF00990">
    <property type="entry name" value="GGDEF"/>
    <property type="match status" value="2"/>
</dbReference>
<evidence type="ECO:0000313" key="5">
    <source>
        <dbReference type="EMBL" id="QJD98659.1"/>
    </source>
</evidence>
<proteinExistence type="predicted"/>
<dbReference type="AlphaFoldDB" id="A0A7Z2ZR28"/>
<sequence length="736" mass="81618">MPAPYSTKRANQPAVVLVADDDPVMRLLMLEMLDGVGLAGIEAEDGVQAVRMAREHSPDLILMDIEMPNMDGFAACRAIRDAANGTTVPIVMVTGGDDLEAVTNAYEAGATDFVSKPINWPILGHRVLYVLRASDAIVRLRIADAQNRAVLAAIPDSFFRMSREGIYLDYEPGRDHPGRGGHGLRDTFPAADCVGKHIADVLPDEIAERMLEQVEMALEVQQVRSVEYELVRFGEPQHFEARLVATGPSEVLGLVRDISERKRAEEQIRRLAYCDSLTGIPNRQAFLEMLERELQRSKVGNRKFAVLFMDLDAFKRINDTLGHNVGDQLLQLVSERLRETIRPSDMLSRVDTGLRVDTGARKGSESSLEARQGTNLARLGGDEFTILIPDLDRVEYALNVAHRVKDAMRRPFLIEGNEIFVTASIGISLFPEDGDDCNSLLKFADTAMYHAKNCGKNNAKLYSSSLTMQIMSHVKLEVGLRKALQNDELYLLYQPQLDVRSNEIVGVEALIRWRHAERGVVSPTEFIPLAEETGLIVPIGEWVLRTACNQARIWQRPGRRPLRVAVNLSAKQFKDENLSQIVLSALHDTGLDPRLLELELTEGTLMDDAKATLATLEQLRGIGVYLSIDDFGTGYSSMNYLKRFDVRALKIDRSFISGLPQDSENAAITRAIIAMAHGLKMVVVAEGVETGEQLVMLEEYGCDLVQGFYLGRPAPADSVTGMLQATPKIWLPLSAK</sequence>
<evidence type="ECO:0000259" key="3">
    <source>
        <dbReference type="PROSITE" id="PS50883"/>
    </source>
</evidence>
<dbReference type="InterPro" id="IPR035919">
    <property type="entry name" value="EAL_sf"/>
</dbReference>
<protein>
    <submittedName>
        <fullName evidence="5">EAL domain-containing protein</fullName>
    </submittedName>
</protein>
<dbReference type="NCBIfam" id="TIGR00254">
    <property type="entry name" value="GGDEF"/>
    <property type="match status" value="2"/>
</dbReference>
<name>A0A7Z2ZR28_9BURK</name>
<keyword evidence="1" id="KW-0597">Phosphoprotein</keyword>
<dbReference type="SMART" id="SM00267">
    <property type="entry name" value="GGDEF"/>
    <property type="match status" value="1"/>
</dbReference>
<dbReference type="InterPro" id="IPR001789">
    <property type="entry name" value="Sig_transdc_resp-reg_receiver"/>
</dbReference>
<dbReference type="Gene3D" id="3.20.20.450">
    <property type="entry name" value="EAL domain"/>
    <property type="match status" value="1"/>
</dbReference>
<dbReference type="InterPro" id="IPR029787">
    <property type="entry name" value="Nucleotide_cyclase"/>
</dbReference>
<accession>A0A7Z2ZR28</accession>
<keyword evidence="6" id="KW-1185">Reference proteome</keyword>
<dbReference type="InterPro" id="IPR052155">
    <property type="entry name" value="Biofilm_reg_signaling"/>
</dbReference>
<dbReference type="CDD" id="cd01948">
    <property type="entry name" value="EAL"/>
    <property type="match status" value="1"/>
</dbReference>